<dbReference type="GO" id="GO:0070291">
    <property type="term" value="P:N-acylethanolamine metabolic process"/>
    <property type="evidence" value="ECO:0007669"/>
    <property type="project" value="TreeGrafter"/>
</dbReference>
<dbReference type="Gene3D" id="3.60.15.10">
    <property type="entry name" value="Ribonuclease Z/Hydroxyacylglutathione hydrolase-like"/>
    <property type="match status" value="1"/>
</dbReference>
<keyword evidence="1" id="KW-0812">Transmembrane</keyword>
<reference evidence="3" key="2">
    <citation type="journal article" name="BMC Genomics">
        <title>New genome assemblies reveal patterns of domestication and adaptation across Brettanomyces (Dekkera) species.</title>
        <authorList>
            <person name="Roach M.J."/>
            <person name="Borneman A.R."/>
        </authorList>
    </citation>
    <scope>NUCLEOTIDE SEQUENCE</scope>
    <source>
        <strain evidence="3">UCD 2041</strain>
    </source>
</reference>
<evidence type="ECO:0000313" key="3">
    <source>
        <dbReference type="EMBL" id="QOU22189.1"/>
    </source>
</evidence>
<dbReference type="SUPFAM" id="SSF56281">
    <property type="entry name" value="Metallo-hydrolase/oxidoreductase"/>
    <property type="match status" value="1"/>
</dbReference>
<dbReference type="InterPro" id="IPR024884">
    <property type="entry name" value="NAPE-PLD"/>
</dbReference>
<evidence type="ECO:0000256" key="1">
    <source>
        <dbReference type="SAM" id="Phobius"/>
    </source>
</evidence>
<gene>
    <name evidence="3" type="ORF">BRETT_002361</name>
</gene>
<dbReference type="Proteomes" id="UP000663131">
    <property type="component" value="Chromosome 9"/>
</dbReference>
<accession>A0A871R8I8</accession>
<dbReference type="KEGG" id="bbrx:BRETT_002361"/>
<dbReference type="RefSeq" id="XP_041138682.1">
    <property type="nucleotide sequence ID" value="XM_041280891.1"/>
</dbReference>
<protein>
    <recommendedName>
        <fullName evidence="2">Metallo-beta-lactamase domain-containing protein</fullName>
    </recommendedName>
</protein>
<dbReference type="EMBL" id="CP063137">
    <property type="protein sequence ID" value="QOU22189.1"/>
    <property type="molecule type" value="Genomic_DNA"/>
</dbReference>
<dbReference type="InterPro" id="IPR036866">
    <property type="entry name" value="RibonucZ/Hydroxyglut_hydro"/>
</dbReference>
<keyword evidence="1" id="KW-0472">Membrane</keyword>
<keyword evidence="1" id="KW-1133">Transmembrane helix</keyword>
<dbReference type="GeneID" id="64574285"/>
<feature type="domain" description="Metallo-beta-lactamase" evidence="2">
    <location>
        <begin position="164"/>
        <end position="383"/>
    </location>
</feature>
<dbReference type="InterPro" id="IPR001279">
    <property type="entry name" value="Metallo-B-lactamas"/>
</dbReference>
<feature type="transmembrane region" description="Helical" evidence="1">
    <location>
        <begin position="6"/>
        <end position="27"/>
    </location>
</feature>
<dbReference type="Pfam" id="PF12706">
    <property type="entry name" value="Lactamase_B_2"/>
    <property type="match status" value="1"/>
</dbReference>
<dbReference type="GO" id="GO:0070290">
    <property type="term" value="F:N-acylphosphatidylethanolamine-specific phospholipase D activity"/>
    <property type="evidence" value="ECO:0007669"/>
    <property type="project" value="InterPro"/>
</dbReference>
<evidence type="ECO:0000313" key="4">
    <source>
        <dbReference type="Proteomes" id="UP000663131"/>
    </source>
</evidence>
<dbReference type="PANTHER" id="PTHR15032">
    <property type="entry name" value="N-ACYL-PHOSPHATIDYLETHANOLAMINE-HYDROLYZING PHOSPHOLIPASE D"/>
    <property type="match status" value="1"/>
</dbReference>
<dbReference type="GO" id="GO:0008270">
    <property type="term" value="F:zinc ion binding"/>
    <property type="evidence" value="ECO:0007669"/>
    <property type="project" value="InterPro"/>
</dbReference>
<organism evidence="3 4">
    <name type="scientific">Dekkera bruxellensis</name>
    <name type="common">Brettanomyces custersii</name>
    <dbReference type="NCBI Taxonomy" id="5007"/>
    <lineage>
        <taxon>Eukaryota</taxon>
        <taxon>Fungi</taxon>
        <taxon>Dikarya</taxon>
        <taxon>Ascomycota</taxon>
        <taxon>Saccharomycotina</taxon>
        <taxon>Pichiomycetes</taxon>
        <taxon>Pichiales</taxon>
        <taxon>Pichiaceae</taxon>
        <taxon>Brettanomyces</taxon>
    </lineage>
</organism>
<sequence>MAARRLLIRLCIGSAAGYAGYVSFVYMRTQFEIQRRKEIYDSLISQGLLDTKVRLLDPRFRSMKILGRYENPFTEYRPQTLFEFMVMRFMELTEHGKRGGLPSDPEVLKKLLPSVKPDLDLISQIRSGVDKIPAFPKLPPMDRRLSYTWLGQSCGFLQIGKLSFLVDPLFSDHLVNRYVGPKRYIPVPVGLDRFLQGIGGPPEFVMVSHDHPDHLDQESIAKIGNKSKWIVPLGLGKYLKKRGVWNYLEMDWWDRIPLDAALPDDGMPSKRGNHCKKKHTYEVVCLPSMHWGGRILIDSNSRLWCSFMILRDGKALFYHGGDTGYASELFRRVGNEFGPVKLSALPIGQYCPEWHQRPRHISPQESVQIMKDLHSHKMVGVHWGTFVLSSENFLDPARELTLLAHKENRPNSIIIPQCGRTIVMDAEKIDFKHDDKAVQKDTVTVYQ</sequence>
<dbReference type="PIRSF" id="PIRSF038896">
    <property type="entry name" value="NAPE-PLD"/>
    <property type="match status" value="1"/>
</dbReference>
<evidence type="ECO:0000259" key="2">
    <source>
        <dbReference type="Pfam" id="PF12706"/>
    </source>
</evidence>
<dbReference type="AlphaFoldDB" id="A0A871R8I8"/>
<dbReference type="PANTHER" id="PTHR15032:SF4">
    <property type="entry name" value="N-ACYL-PHOSPHATIDYLETHANOLAMINE-HYDROLYZING PHOSPHOLIPASE D"/>
    <property type="match status" value="1"/>
</dbReference>
<dbReference type="GO" id="GO:0005737">
    <property type="term" value="C:cytoplasm"/>
    <property type="evidence" value="ECO:0007669"/>
    <property type="project" value="TreeGrafter"/>
</dbReference>
<reference evidence="3" key="1">
    <citation type="submission" date="2020-10" db="EMBL/GenBank/DDBJ databases">
        <authorList>
            <person name="Palmer J.M."/>
        </authorList>
    </citation>
    <scope>NUCLEOTIDE SEQUENCE</scope>
    <source>
        <strain evidence="3">UCD 2041</strain>
    </source>
</reference>
<dbReference type="OrthoDB" id="332863at2759"/>
<name>A0A871R8I8_DEKBR</name>
<dbReference type="GO" id="GO:0070292">
    <property type="term" value="P:N-acylphosphatidylethanolamine metabolic process"/>
    <property type="evidence" value="ECO:0007669"/>
    <property type="project" value="TreeGrafter"/>
</dbReference>
<proteinExistence type="predicted"/>